<comment type="similarity">
    <text evidence="2">Belongs to the type IB topoisomerase family.</text>
</comment>
<comment type="catalytic activity">
    <reaction evidence="1">
        <text>ATP-independent breakage of single-stranded DNA, followed by passage and rejoining.</text>
        <dbReference type="EC" id="5.6.2.1"/>
    </reaction>
</comment>
<keyword evidence="10" id="KW-1185">Reference proteome</keyword>
<dbReference type="Gene3D" id="3.30.66.10">
    <property type="entry name" value="DNA topoisomerase I domain"/>
    <property type="match status" value="1"/>
</dbReference>
<dbReference type="InterPro" id="IPR035447">
    <property type="entry name" value="DNA_topo_I_N_sf"/>
</dbReference>
<keyword evidence="6 9" id="KW-0413">Isomerase</keyword>
<reference evidence="9 10" key="1">
    <citation type="submission" date="2018-09" db="EMBL/GenBank/DDBJ databases">
        <title>Roseovarius spongiae sp. nov., isolated from a marine sponge.</title>
        <authorList>
            <person name="Zhuang L."/>
            <person name="Luo L."/>
        </authorList>
    </citation>
    <scope>NUCLEOTIDE SEQUENCE [LARGE SCALE GENOMIC DNA]</scope>
    <source>
        <strain evidence="9 10">HN-E21</strain>
    </source>
</reference>
<protein>
    <recommendedName>
        <fullName evidence="3">DNA topoisomerase</fullName>
        <ecNumber evidence="3">5.6.2.1</ecNumber>
    </recommendedName>
</protein>
<dbReference type="InterPro" id="IPR001631">
    <property type="entry name" value="TopoI"/>
</dbReference>
<dbReference type="AlphaFoldDB" id="A0A3A8AQD0"/>
<evidence type="ECO:0000313" key="10">
    <source>
        <dbReference type="Proteomes" id="UP000281128"/>
    </source>
</evidence>
<dbReference type="SUPFAM" id="SSF56349">
    <property type="entry name" value="DNA breaking-rejoining enzymes"/>
    <property type="match status" value="1"/>
</dbReference>
<dbReference type="Proteomes" id="UP000281128">
    <property type="component" value="Unassembled WGS sequence"/>
</dbReference>
<dbReference type="InterPro" id="IPR013500">
    <property type="entry name" value="TopoI_cat_euk"/>
</dbReference>
<dbReference type="Pfam" id="PF21338">
    <property type="entry name" value="Top1B_N_bact"/>
    <property type="match status" value="1"/>
</dbReference>
<evidence type="ECO:0000313" key="9">
    <source>
        <dbReference type="EMBL" id="RKF12617.1"/>
    </source>
</evidence>
<dbReference type="InterPro" id="IPR049331">
    <property type="entry name" value="Top1B_N_bact"/>
</dbReference>
<evidence type="ECO:0000256" key="6">
    <source>
        <dbReference type="ARBA" id="ARBA00023235"/>
    </source>
</evidence>
<evidence type="ECO:0000256" key="4">
    <source>
        <dbReference type="ARBA" id="ARBA00023029"/>
    </source>
</evidence>
<evidence type="ECO:0000256" key="2">
    <source>
        <dbReference type="ARBA" id="ARBA00006645"/>
    </source>
</evidence>
<dbReference type="Gene3D" id="3.90.15.10">
    <property type="entry name" value="Topoisomerase I, Chain A, domain 3"/>
    <property type="match status" value="1"/>
</dbReference>
<dbReference type="EMBL" id="RAPE01000006">
    <property type="protein sequence ID" value="RKF12617.1"/>
    <property type="molecule type" value="Genomic_DNA"/>
</dbReference>
<dbReference type="EC" id="5.6.2.1" evidence="3"/>
<sequence length="327" mass="35530">MSPRLVYFPDDRPGITRRRRGRGFSYYAPGGALIRDAAERARINAIAVPPAYASVWITPEPMGHLQATGRDAKGRKQYRYHADWAAMRAQRKYDGLAAFGRSLPRLRGRIAAGLRAPRGSRDLALAAVLALLDRAALRIGNEDYARENGSFGATTLLDRHVRFDAGGVTLDFPGKRGAPVSCHLHGPRLQRALHKIQDLPGADLIAWTDEDGAPRALRSDEVNAALAEICGEGATAKTFRTWNGTHAAFARAAQEGPLRIADMADAAADRLNNTPAIARGSYIHPQVIALADLSDADRAARLRALRPPSLARLRAREGRLIAFLESA</sequence>
<dbReference type="PROSITE" id="PS52038">
    <property type="entry name" value="TOPO_IB_2"/>
    <property type="match status" value="1"/>
</dbReference>
<dbReference type="OrthoDB" id="9778962at2"/>
<dbReference type="GO" id="GO:0006265">
    <property type="term" value="P:DNA topological change"/>
    <property type="evidence" value="ECO:0007669"/>
    <property type="project" value="InterPro"/>
</dbReference>
<evidence type="ECO:0000256" key="5">
    <source>
        <dbReference type="ARBA" id="ARBA00023125"/>
    </source>
</evidence>
<keyword evidence="4" id="KW-0799">Topoisomerase</keyword>
<evidence type="ECO:0000259" key="8">
    <source>
        <dbReference type="Pfam" id="PF21338"/>
    </source>
</evidence>
<dbReference type="GO" id="GO:0003917">
    <property type="term" value="F:DNA topoisomerase type I (single strand cut, ATP-independent) activity"/>
    <property type="evidence" value="ECO:0007669"/>
    <property type="project" value="UniProtKB-EC"/>
</dbReference>
<dbReference type="InterPro" id="IPR011010">
    <property type="entry name" value="DNA_brk_join_enz"/>
</dbReference>
<dbReference type="GO" id="GO:0003677">
    <property type="term" value="F:DNA binding"/>
    <property type="evidence" value="ECO:0007669"/>
    <property type="project" value="UniProtKB-KW"/>
</dbReference>
<dbReference type="PRINTS" id="PR00416">
    <property type="entry name" value="EUTPISMRASEI"/>
</dbReference>
<evidence type="ECO:0000256" key="1">
    <source>
        <dbReference type="ARBA" id="ARBA00000213"/>
    </source>
</evidence>
<proteinExistence type="inferred from homology"/>
<dbReference type="Pfam" id="PF01028">
    <property type="entry name" value="Topoisom_I"/>
    <property type="match status" value="1"/>
</dbReference>
<keyword evidence="5" id="KW-0238">DNA-binding</keyword>
<organism evidence="9 10">
    <name type="scientific">Roseovarius spongiae</name>
    <dbReference type="NCBI Taxonomy" id="2320272"/>
    <lineage>
        <taxon>Bacteria</taxon>
        <taxon>Pseudomonadati</taxon>
        <taxon>Pseudomonadota</taxon>
        <taxon>Alphaproteobacteria</taxon>
        <taxon>Rhodobacterales</taxon>
        <taxon>Roseobacteraceae</taxon>
        <taxon>Roseovarius</taxon>
    </lineage>
</organism>
<dbReference type="Gene3D" id="1.10.132.120">
    <property type="match status" value="1"/>
</dbReference>
<accession>A0A3A8AQD0</accession>
<dbReference type="SUPFAM" id="SSF55869">
    <property type="entry name" value="DNA topoisomerase I domain"/>
    <property type="match status" value="1"/>
</dbReference>
<dbReference type="RefSeq" id="WP_121168769.1">
    <property type="nucleotide sequence ID" value="NZ_RAPE01000006.1"/>
</dbReference>
<name>A0A3A8AQD0_9RHOB</name>
<evidence type="ECO:0000259" key="7">
    <source>
        <dbReference type="Pfam" id="PF01028"/>
    </source>
</evidence>
<dbReference type="InterPro" id="IPR014711">
    <property type="entry name" value="TopoI_cat_a-hlx-sub_euk"/>
</dbReference>
<feature type="domain" description="DNA topoisomerase IB N-terminal" evidence="8">
    <location>
        <begin position="23"/>
        <end position="71"/>
    </location>
</feature>
<feature type="domain" description="DNA topoisomerase I catalytic core eukaryotic-type" evidence="7">
    <location>
        <begin position="86"/>
        <end position="248"/>
    </location>
</feature>
<evidence type="ECO:0000256" key="3">
    <source>
        <dbReference type="ARBA" id="ARBA00012891"/>
    </source>
</evidence>
<gene>
    <name evidence="9" type="ORF">D6850_16775</name>
</gene>
<comment type="caution">
    <text evidence="9">The sequence shown here is derived from an EMBL/GenBank/DDBJ whole genome shotgun (WGS) entry which is preliminary data.</text>
</comment>